<name>A0A7Y6ICH8_9ACTN</name>
<protein>
    <submittedName>
        <fullName evidence="10">Discoidin domain-containing protein</fullName>
    </submittedName>
</protein>
<evidence type="ECO:0000256" key="1">
    <source>
        <dbReference type="ARBA" id="ARBA00002219"/>
    </source>
</evidence>
<evidence type="ECO:0000259" key="9">
    <source>
        <dbReference type="PROSITE" id="PS50022"/>
    </source>
</evidence>
<dbReference type="AlphaFoldDB" id="A0A7Y6ICH8"/>
<accession>A0A7Y6ICH8</accession>
<evidence type="ECO:0000256" key="7">
    <source>
        <dbReference type="ARBA" id="ARBA00023157"/>
    </source>
</evidence>
<evidence type="ECO:0000256" key="8">
    <source>
        <dbReference type="SAM" id="MobiDB-lite"/>
    </source>
</evidence>
<evidence type="ECO:0000256" key="3">
    <source>
        <dbReference type="ARBA" id="ARBA00011233"/>
    </source>
</evidence>
<gene>
    <name evidence="10" type="ORF">HTZ77_29860</name>
</gene>
<keyword evidence="11" id="KW-1185">Reference proteome</keyword>
<evidence type="ECO:0000256" key="4">
    <source>
        <dbReference type="ARBA" id="ARBA00022723"/>
    </source>
</evidence>
<dbReference type="EMBL" id="JABWGN010000012">
    <property type="protein sequence ID" value="NUW35606.1"/>
    <property type="molecule type" value="Genomic_DNA"/>
</dbReference>
<evidence type="ECO:0000313" key="10">
    <source>
        <dbReference type="EMBL" id="NUW35606.1"/>
    </source>
</evidence>
<dbReference type="Pfam" id="PF22633">
    <property type="entry name" value="F5_F8_type_C_2"/>
    <property type="match status" value="2"/>
</dbReference>
<organism evidence="10 11">
    <name type="scientific">Nonomuraea montanisoli</name>
    <dbReference type="NCBI Taxonomy" id="2741721"/>
    <lineage>
        <taxon>Bacteria</taxon>
        <taxon>Bacillati</taxon>
        <taxon>Actinomycetota</taxon>
        <taxon>Actinomycetes</taxon>
        <taxon>Streptosporangiales</taxon>
        <taxon>Streptosporangiaceae</taxon>
        <taxon>Nonomuraea</taxon>
    </lineage>
</organism>
<dbReference type="InterPro" id="IPR000421">
    <property type="entry name" value="FA58C"/>
</dbReference>
<keyword evidence="7" id="KW-1015">Disulfide bond</keyword>
<reference evidence="10 11" key="1">
    <citation type="submission" date="2020-06" db="EMBL/GenBank/DDBJ databases">
        <title>Nonomuraea sp. SMC257, a novel actinomycete isolated from soil.</title>
        <authorList>
            <person name="Chanama M."/>
        </authorList>
    </citation>
    <scope>NUCLEOTIDE SEQUENCE [LARGE SCALE GENOMIC DNA]</scope>
    <source>
        <strain evidence="10 11">SMC257</strain>
    </source>
</reference>
<comment type="function">
    <text evidence="1">Acts as a defensive agent. Recognizes blood group fucosylated oligosaccharides including A, B, H and Lewis B-type antigens. Does not recognize Lewis A antigen and has low affinity for monovalent haptens.</text>
</comment>
<evidence type="ECO:0000256" key="6">
    <source>
        <dbReference type="ARBA" id="ARBA00022837"/>
    </source>
</evidence>
<evidence type="ECO:0000256" key="5">
    <source>
        <dbReference type="ARBA" id="ARBA00022734"/>
    </source>
</evidence>
<feature type="non-terminal residue" evidence="10">
    <location>
        <position position="400"/>
    </location>
</feature>
<dbReference type="Gene3D" id="2.60.120.260">
    <property type="entry name" value="Galactose-binding domain-like"/>
    <property type="match status" value="2"/>
</dbReference>
<dbReference type="GO" id="GO:0010185">
    <property type="term" value="P:regulation of cellular defense response"/>
    <property type="evidence" value="ECO:0007669"/>
    <property type="project" value="UniProtKB-ARBA"/>
</dbReference>
<dbReference type="GO" id="GO:0046872">
    <property type="term" value="F:metal ion binding"/>
    <property type="evidence" value="ECO:0007669"/>
    <property type="project" value="UniProtKB-KW"/>
</dbReference>
<dbReference type="InterPro" id="IPR006585">
    <property type="entry name" value="FTP1"/>
</dbReference>
<dbReference type="PROSITE" id="PS50022">
    <property type="entry name" value="FA58C_3"/>
    <property type="match status" value="1"/>
</dbReference>
<dbReference type="InterPro" id="IPR008979">
    <property type="entry name" value="Galactose-bd-like_sf"/>
</dbReference>
<dbReference type="Proteomes" id="UP000586042">
    <property type="component" value="Unassembled WGS sequence"/>
</dbReference>
<feature type="domain" description="F5/8 type C" evidence="9">
    <location>
        <begin position="119"/>
        <end position="280"/>
    </location>
</feature>
<sequence length="400" mass="43316">MAAKLRSGNPNALLSFSSGGTPFNSWSAESDFTPGESGVDFWPRPTPDRWVDNHGDQLQLHYLGIAQSEWGSPPDQPLSSTGEERMIDLTRGVVRVGGAVTWDVGYHRDNGHISDIAMGFLTKLGQTLRNIDGNLAVTRTATQSSTSHSASAARAVDGDTNGDFGSGSVTHTADNPLEANPWWQVDLGSSQPVSTIKLWNRTDCCSSRLRDFYVFASDTPFTSNDPNVTKTQSGVWNHHQAEAAGQTLTLPVNRNARYVRVQLAGSDRPLSLAEVQVFGNLALHKPVTQSSTYTSSSVLYSGANAGRANDGNTNGDFLYGSVSHTSETPLDTNPWWQVDLGSSESVSAIKLWNRTDCCSSRLRDFYVFASDTPFTSNDPNVTKTQSGVWNHHQAEAAGQT</sequence>
<comment type="similarity">
    <text evidence="2">Belongs to the fucolectin family.</text>
</comment>
<dbReference type="PANTHER" id="PTHR45713:SF6">
    <property type="entry name" value="F5_8 TYPE C DOMAIN-CONTAINING PROTEIN"/>
    <property type="match status" value="1"/>
</dbReference>
<keyword evidence="4" id="KW-0479">Metal-binding</keyword>
<comment type="caution">
    <text evidence="10">The sequence shown here is derived from an EMBL/GenBank/DDBJ whole genome shotgun (WGS) entry which is preliminary data.</text>
</comment>
<keyword evidence="6" id="KW-0106">Calcium</keyword>
<keyword evidence="5" id="KW-0430">Lectin</keyword>
<dbReference type="SMART" id="SM00607">
    <property type="entry name" value="FTP"/>
    <property type="match status" value="1"/>
</dbReference>
<dbReference type="GO" id="GO:0042806">
    <property type="term" value="F:fucose binding"/>
    <property type="evidence" value="ECO:0007669"/>
    <property type="project" value="UniProtKB-ARBA"/>
</dbReference>
<feature type="region of interest" description="Disordered" evidence="8">
    <location>
        <begin position="142"/>
        <end position="175"/>
    </location>
</feature>
<dbReference type="InterPro" id="IPR051941">
    <property type="entry name" value="BG_Antigen-Binding_Lectin"/>
</dbReference>
<dbReference type="PANTHER" id="PTHR45713">
    <property type="entry name" value="FTP DOMAIN-CONTAINING PROTEIN"/>
    <property type="match status" value="1"/>
</dbReference>
<comment type="subunit">
    <text evidence="3">Homotrimer.</text>
</comment>
<dbReference type="SUPFAM" id="SSF49785">
    <property type="entry name" value="Galactose-binding domain-like"/>
    <property type="match status" value="2"/>
</dbReference>
<evidence type="ECO:0000256" key="2">
    <source>
        <dbReference type="ARBA" id="ARBA00010147"/>
    </source>
</evidence>
<feature type="compositionally biased region" description="Low complexity" evidence="8">
    <location>
        <begin position="142"/>
        <end position="155"/>
    </location>
</feature>
<evidence type="ECO:0000313" key="11">
    <source>
        <dbReference type="Proteomes" id="UP000586042"/>
    </source>
</evidence>
<proteinExistence type="inferred from homology"/>